<organism evidence="3 4">
    <name type="scientific">Kribbella antibiotica</name>
    <dbReference type="NCBI Taxonomy" id="190195"/>
    <lineage>
        <taxon>Bacteria</taxon>
        <taxon>Bacillati</taxon>
        <taxon>Actinomycetota</taxon>
        <taxon>Actinomycetes</taxon>
        <taxon>Propionibacteriales</taxon>
        <taxon>Kribbellaceae</taxon>
        <taxon>Kribbella</taxon>
    </lineage>
</organism>
<sequence length="1071" mass="116592">MKRLMTSMPLILLLGLLVPLSAPTVAVAAGPAVWIQNAADRAYYTSPQPQDAATAVSLHSARNEHEAAQVLVRSASAQSAVSLQAGPLTGPGGAQLLASQITVTRVEQHSGVRVIGGDSETLPAGSPPGVYTDALIENSPIDIPAHQTRPYWYSVHVPADQPVGVYRGQVTVKSSLGDVSVPVAVTVYDVTIPPTNRSSFKMNNWFGSAGWDYTGTEDSITYQYGVQKFDPNWWKVMENFAKNHAKHRNNVIYADFQALLIANTTIAADGTYNFGWQTFDRFVQLFIDQGALQYISTPHLLEPPPGDNTVQLPKLLEMLKNDGTGKVRRELVPVNTAESTAYLHTVFAALKAHLDQKGWSDRFYMAALDEPVNTPQLTQANWFFNIYKQHFSGSSYKTVEAHNHALFGSEHSELEGLTTSATPETGLYDFSTAQYQDLRIRGKELWLYTAIVPQDRYMNRFMSYHLDKTRLLPWLIWKIGGVGYLHWGWSYWERSQTMDGGGSNGGDHWIVRPNKPALDVYDSIRSEAQRDGLEDYELLNLLKASKPVAAAAIANSLITNTTEYTRSGADVVDRHRQLLQQLSTQRPDLRFPYADSFGAGGDQSWVHTVGNWSVSNGSYVQTDATNWNTVSALKGRAYGDVVMTFDAKIDAVNSGGGNTNWIGAVVRGMNATDVDTGYLVAVRNNGTVFLYRSGKELASAAVPGYVPNAVTRMKIVAQGNRIKVYVKDHPAPLLDVTDTAFRTGHAALVTGSVAGRFDNVVLNPEVNRADGKVVTATNSITDWGWSPYGLTDGRNGTTAASGGFSTEALPQASKQSVTVDLGAPGPVSRVDLWPRDDGANAGYGFPEDFTIQTSPDNSTWTTQVTRTGFANPGGAVQSFAFPSATARYVRVEATKHRVEGPGGNTYRMQFAELQAYGGNLAAGRPATATSSYEGDGWSERNVTDGSWMSILQHSMGWSSNTDTGIQHDEAVTVDLGARTTVNKVALTPRTDDLLGAFFPSSFVIETSPDGAAWTVRRTVTGQARPDSIEPIPYTFGVADDVRYVRVRSAGGLRPEGSEFRMQFAELEVSGP</sequence>
<feature type="domain" description="F5/8 type C" evidence="2">
    <location>
        <begin position="957"/>
        <end position="1071"/>
    </location>
</feature>
<feature type="signal peptide" evidence="1">
    <location>
        <begin position="1"/>
        <end position="28"/>
    </location>
</feature>
<dbReference type="Pfam" id="PF00754">
    <property type="entry name" value="F5_F8_type_C"/>
    <property type="match status" value="2"/>
</dbReference>
<dbReference type="Pfam" id="PF22680">
    <property type="entry name" value="Glyco_hydro_123_N_2"/>
    <property type="match status" value="1"/>
</dbReference>
<dbReference type="InterPro" id="IPR000421">
    <property type="entry name" value="FA58C"/>
</dbReference>
<dbReference type="SUPFAM" id="SSF49785">
    <property type="entry name" value="Galactose-binding domain-like"/>
    <property type="match status" value="2"/>
</dbReference>
<reference evidence="3 4" key="1">
    <citation type="submission" date="2019-03" db="EMBL/GenBank/DDBJ databases">
        <title>Draft genome sequences of novel Actinobacteria.</title>
        <authorList>
            <person name="Sahin N."/>
            <person name="Ay H."/>
            <person name="Saygin H."/>
        </authorList>
    </citation>
    <scope>NUCLEOTIDE SEQUENCE [LARGE SCALE GENOMIC DNA]</scope>
    <source>
        <strain evidence="3 4">JCM 13523</strain>
    </source>
</reference>
<dbReference type="Gene3D" id="2.60.120.560">
    <property type="entry name" value="Exo-inulinase, domain 1"/>
    <property type="match status" value="1"/>
</dbReference>
<dbReference type="AlphaFoldDB" id="A0A4R4ZZ88"/>
<evidence type="ECO:0000256" key="1">
    <source>
        <dbReference type="SAM" id="SignalP"/>
    </source>
</evidence>
<keyword evidence="4" id="KW-1185">Reference proteome</keyword>
<proteinExistence type="predicted"/>
<accession>A0A4R4ZZ88</accession>
<dbReference type="Proteomes" id="UP000295124">
    <property type="component" value="Unassembled WGS sequence"/>
</dbReference>
<dbReference type="InterPro" id="IPR008979">
    <property type="entry name" value="Galactose-bd-like_sf"/>
</dbReference>
<feature type="chain" id="PRO_5020345249" evidence="1">
    <location>
        <begin position="29"/>
        <end position="1071"/>
    </location>
</feature>
<comment type="caution">
    <text evidence="3">The sequence shown here is derived from an EMBL/GenBank/DDBJ whole genome shotgun (WGS) entry which is preliminary data.</text>
</comment>
<gene>
    <name evidence="3" type="ORF">E1263_00575</name>
</gene>
<dbReference type="OrthoDB" id="3579255at2"/>
<feature type="domain" description="F5/8 type C" evidence="2">
    <location>
        <begin position="761"/>
        <end position="918"/>
    </location>
</feature>
<evidence type="ECO:0000313" key="3">
    <source>
        <dbReference type="EMBL" id="TDD63479.1"/>
    </source>
</evidence>
<dbReference type="InterPro" id="IPR053850">
    <property type="entry name" value="Glyco_hydro_123_N_2"/>
</dbReference>
<name>A0A4R4ZZ88_9ACTN</name>
<dbReference type="Gene3D" id="2.60.120.260">
    <property type="entry name" value="Galactose-binding domain-like"/>
    <property type="match status" value="2"/>
</dbReference>
<evidence type="ECO:0000259" key="2">
    <source>
        <dbReference type="PROSITE" id="PS50022"/>
    </source>
</evidence>
<keyword evidence="1" id="KW-0732">Signal</keyword>
<evidence type="ECO:0000313" key="4">
    <source>
        <dbReference type="Proteomes" id="UP000295124"/>
    </source>
</evidence>
<dbReference type="Pfam" id="PF13320">
    <property type="entry name" value="GH123_cat"/>
    <property type="match status" value="1"/>
</dbReference>
<dbReference type="PROSITE" id="PS50022">
    <property type="entry name" value="FA58C_3"/>
    <property type="match status" value="2"/>
</dbReference>
<protein>
    <submittedName>
        <fullName evidence="3">DUF4091 domain-containing protein</fullName>
    </submittedName>
</protein>
<dbReference type="InterPro" id="IPR025150">
    <property type="entry name" value="GH123_cat"/>
</dbReference>
<dbReference type="EMBL" id="SMKX01000001">
    <property type="protein sequence ID" value="TDD63479.1"/>
    <property type="molecule type" value="Genomic_DNA"/>
</dbReference>